<keyword evidence="2" id="KW-1185">Reference proteome</keyword>
<evidence type="ECO:0000313" key="2">
    <source>
        <dbReference type="Proteomes" id="UP000198848"/>
    </source>
</evidence>
<dbReference type="RefSeq" id="WP_090381504.1">
    <property type="nucleotide sequence ID" value="NZ_FNLC01000002.1"/>
</dbReference>
<protein>
    <submittedName>
        <fullName evidence="1">Uncharacterized protein</fullName>
    </submittedName>
</protein>
<dbReference type="EMBL" id="FNLC01000002">
    <property type="protein sequence ID" value="SDR06568.1"/>
    <property type="molecule type" value="Genomic_DNA"/>
</dbReference>
<gene>
    <name evidence="1" type="ORF">SAMN04489842_2195</name>
</gene>
<name>A0A1H1G0Y5_NATTX</name>
<reference evidence="2" key="1">
    <citation type="submission" date="2016-10" db="EMBL/GenBank/DDBJ databases">
        <authorList>
            <person name="Varghese N."/>
            <person name="Submissions S."/>
        </authorList>
    </citation>
    <scope>NUCLEOTIDE SEQUENCE [LARGE SCALE GENOMIC DNA]</scope>
    <source>
        <strain evidence="2">DSM 24767</strain>
    </source>
</reference>
<accession>A0A1H1G0Y5</accession>
<sequence length="177" mass="19488">MSDSNHGVLRRVILATVGTVSAGAVGASSVGADHEDQTYPYDYDEEPNYHDDVDIEEISEADDSKEVVCTRSCDDSELDRDACPECEEWSAGVLTAYNCTERPARLYLSTTGPNSHDHCLDERNVELLDSETEITLESGERQSIWFRGSIRQMAVEEGDINIGIAQRSAEESMDCSG</sequence>
<proteinExistence type="predicted"/>
<evidence type="ECO:0000313" key="1">
    <source>
        <dbReference type="EMBL" id="SDR06568.1"/>
    </source>
</evidence>
<organism evidence="1 2">
    <name type="scientific">Natronobacterium texcoconense</name>
    <dbReference type="NCBI Taxonomy" id="1095778"/>
    <lineage>
        <taxon>Archaea</taxon>
        <taxon>Methanobacteriati</taxon>
        <taxon>Methanobacteriota</taxon>
        <taxon>Stenosarchaea group</taxon>
        <taxon>Halobacteria</taxon>
        <taxon>Halobacteriales</taxon>
        <taxon>Natrialbaceae</taxon>
        <taxon>Natronobacterium</taxon>
    </lineage>
</organism>
<dbReference type="AlphaFoldDB" id="A0A1H1G0Y5"/>
<dbReference type="Proteomes" id="UP000198848">
    <property type="component" value="Unassembled WGS sequence"/>
</dbReference>